<keyword evidence="2" id="KW-0378">Hydrolase</keyword>
<dbReference type="GO" id="GO:0003676">
    <property type="term" value="F:nucleic acid binding"/>
    <property type="evidence" value="ECO:0007669"/>
    <property type="project" value="InterPro"/>
</dbReference>
<feature type="domain" description="Integrase catalytic" evidence="4">
    <location>
        <begin position="711"/>
        <end position="891"/>
    </location>
</feature>
<dbReference type="Pfam" id="PF00665">
    <property type="entry name" value="rve"/>
    <property type="match status" value="1"/>
</dbReference>
<dbReference type="InterPro" id="IPR012337">
    <property type="entry name" value="RNaseH-like_sf"/>
</dbReference>
<name>A0A6L2K5U7_TANCI</name>
<feature type="compositionally biased region" description="Polar residues" evidence="3">
    <location>
        <begin position="10"/>
        <end position="20"/>
    </location>
</feature>
<dbReference type="InterPro" id="IPR001584">
    <property type="entry name" value="Integrase_cat-core"/>
</dbReference>
<dbReference type="GO" id="GO:0046872">
    <property type="term" value="F:metal ion binding"/>
    <property type="evidence" value="ECO:0007669"/>
    <property type="project" value="UniProtKB-KW"/>
</dbReference>
<dbReference type="EMBL" id="BKCJ010001682">
    <property type="protein sequence ID" value="GEU43244.1"/>
    <property type="molecule type" value="Genomic_DNA"/>
</dbReference>
<comment type="caution">
    <text evidence="5">The sequence shown here is derived from an EMBL/GenBank/DDBJ whole genome shotgun (WGS) entry which is preliminary data.</text>
</comment>
<dbReference type="PANTHER" id="PTHR42648:SF27">
    <property type="entry name" value="RNA-DIRECTED DNA POLYMERASE"/>
    <property type="match status" value="1"/>
</dbReference>
<dbReference type="PANTHER" id="PTHR42648">
    <property type="entry name" value="TRANSPOSASE, PUTATIVE-RELATED"/>
    <property type="match status" value="1"/>
</dbReference>
<gene>
    <name evidence="5" type="ORF">Tci_015222</name>
</gene>
<protein>
    <recommendedName>
        <fullName evidence="4">Integrase catalytic domain-containing protein</fullName>
    </recommendedName>
</protein>
<dbReference type="Gene3D" id="3.30.420.10">
    <property type="entry name" value="Ribonuclease H-like superfamily/Ribonuclease H"/>
    <property type="match status" value="1"/>
</dbReference>
<sequence length="1052" mass="121159">MERKKALTVNPEQHQASPGRSPNEAAMVDDMLVTGSDMAKFNKPKCDVHQVGDKREVEVLHSFNWPPSQLITDDGVLLERAVYAGAIYRTEVYTETKHNKIPLWVKFTNVLMEAWSNEGLSAVASSVGKPIIMDHMTANVRKNRTGKESVELQYRGKNNVVKGTKIVKIEYDWKPHICNHCMVFGYSWQQCKKRKRTTEKVFKDLKTNMYDNRKGGFQFDGGKNNVEKVNVESGNNKEKSFKEEFPSLLVRNDKGKNDVITPGKGRQENNYSVLADVESDDLDEIKMLKDIMIVEQHVVHVDVILCMDEIFTKKLSSEDALIMVREVTDEEVKPAIFDIGYNQKSGPKRCSLKIDIAKAYDTMTTTVVNNLVFAFFEKQKLYGPNFIDWYRQLRLVRSAEDKLNYLELLIPAAPIPAVVGQPVPLKTLAAHAAWVKGQKEIVLLMLMTMEPDLQRNLENLSEYDMLKELKTLFSQQAEQKLLQTVREFHACKKEEGQYECDSFVQNYNMHSMGKTVNELHAMLKLLEQTLPKRDVPALHVIRVGKGKKLPQGASTSGIFTIELFTFPGKSLVYDAGRRTLCNTTQGLRRSRKLKPGALSLYIDNGQHAAVKATGSYDLYFPISKNNLIYFNVVPRDGIFEIVLSNSNTIDRSMYAVSNKRAKLNLDSSLLWHCHLGYISKKHIKKLQHDRLLNSIDTKSFEKCVSCLSGKMARKPYSHQVERAKDLLGLIHTNVCVPFKIFSRQGASYCVTFTDNFSHYGYVYMLKHKHDVFETFKVFQKEVENQLEKIIKLLHFDRGGEYTTHEFLDHLKEHGITSHHTPPYIPQHNRVYERRNRTLLDMVHSMMSQTTLPKSFWDYSLETVSCILNMVPNKKVERHHTKIPKKTMGYYFYYPPENKVFVARNVKFFKNILITQEASRSLDDLELIQEEDTHLFENTSSHHDEGDQEIDEPQNPEFDKWPNAMNVEIQSMKDNKVWDLFDLPPKGKTIGSNWLFKKKTDMDEAVHTYKARLVAKGFTQTPRINYEETFSLVVDIRAIRILIAIAAFYDYAI</sequence>
<dbReference type="Pfam" id="PF13976">
    <property type="entry name" value="gag_pre-integrs"/>
    <property type="match status" value="1"/>
</dbReference>
<evidence type="ECO:0000256" key="2">
    <source>
        <dbReference type="ARBA" id="ARBA00022801"/>
    </source>
</evidence>
<dbReference type="Pfam" id="PF07727">
    <property type="entry name" value="RVT_2"/>
    <property type="match status" value="1"/>
</dbReference>
<dbReference type="GO" id="GO:0015074">
    <property type="term" value="P:DNA integration"/>
    <property type="evidence" value="ECO:0007669"/>
    <property type="project" value="InterPro"/>
</dbReference>
<dbReference type="InterPro" id="IPR036397">
    <property type="entry name" value="RNaseH_sf"/>
</dbReference>
<dbReference type="SUPFAM" id="SSF53098">
    <property type="entry name" value="Ribonuclease H-like"/>
    <property type="match status" value="1"/>
</dbReference>
<evidence type="ECO:0000256" key="3">
    <source>
        <dbReference type="SAM" id="MobiDB-lite"/>
    </source>
</evidence>
<accession>A0A6L2K5U7</accession>
<dbReference type="InterPro" id="IPR039537">
    <property type="entry name" value="Retrotran_Ty1/copia-like"/>
</dbReference>
<dbReference type="AlphaFoldDB" id="A0A6L2K5U7"/>
<evidence type="ECO:0000256" key="1">
    <source>
        <dbReference type="ARBA" id="ARBA00022723"/>
    </source>
</evidence>
<organism evidence="5">
    <name type="scientific">Tanacetum cinerariifolium</name>
    <name type="common">Dalmatian daisy</name>
    <name type="synonym">Chrysanthemum cinerariifolium</name>
    <dbReference type="NCBI Taxonomy" id="118510"/>
    <lineage>
        <taxon>Eukaryota</taxon>
        <taxon>Viridiplantae</taxon>
        <taxon>Streptophyta</taxon>
        <taxon>Embryophyta</taxon>
        <taxon>Tracheophyta</taxon>
        <taxon>Spermatophyta</taxon>
        <taxon>Magnoliopsida</taxon>
        <taxon>eudicotyledons</taxon>
        <taxon>Gunneridae</taxon>
        <taxon>Pentapetalae</taxon>
        <taxon>asterids</taxon>
        <taxon>campanulids</taxon>
        <taxon>Asterales</taxon>
        <taxon>Asteraceae</taxon>
        <taxon>Asteroideae</taxon>
        <taxon>Anthemideae</taxon>
        <taxon>Anthemidinae</taxon>
        <taxon>Tanacetum</taxon>
    </lineage>
</organism>
<dbReference type="PROSITE" id="PS50994">
    <property type="entry name" value="INTEGRASE"/>
    <property type="match status" value="1"/>
</dbReference>
<evidence type="ECO:0000313" key="5">
    <source>
        <dbReference type="EMBL" id="GEU43244.1"/>
    </source>
</evidence>
<proteinExistence type="predicted"/>
<dbReference type="GO" id="GO:0016787">
    <property type="term" value="F:hydrolase activity"/>
    <property type="evidence" value="ECO:0007669"/>
    <property type="project" value="UniProtKB-KW"/>
</dbReference>
<keyword evidence="1" id="KW-0479">Metal-binding</keyword>
<dbReference type="InterPro" id="IPR025724">
    <property type="entry name" value="GAG-pre-integrase_dom"/>
</dbReference>
<dbReference type="InterPro" id="IPR013103">
    <property type="entry name" value="RVT_2"/>
</dbReference>
<reference evidence="5" key="1">
    <citation type="journal article" date="2019" name="Sci. Rep.">
        <title>Draft genome of Tanacetum cinerariifolium, the natural source of mosquito coil.</title>
        <authorList>
            <person name="Yamashiro T."/>
            <person name="Shiraishi A."/>
            <person name="Satake H."/>
            <person name="Nakayama K."/>
        </authorList>
    </citation>
    <scope>NUCLEOTIDE SEQUENCE</scope>
</reference>
<feature type="region of interest" description="Disordered" evidence="3">
    <location>
        <begin position="1"/>
        <end position="23"/>
    </location>
</feature>
<evidence type="ECO:0000259" key="4">
    <source>
        <dbReference type="PROSITE" id="PS50994"/>
    </source>
</evidence>